<keyword evidence="8" id="KW-0131">Cell cycle</keyword>
<proteinExistence type="inferred from homology"/>
<feature type="compositionally biased region" description="Basic and acidic residues" evidence="11">
    <location>
        <begin position="1"/>
        <end position="10"/>
    </location>
</feature>
<dbReference type="PANTHER" id="PTHR28618:SF1">
    <property type="entry name" value="CENTROSOMAL PROTEIN POC5"/>
    <property type="match status" value="1"/>
</dbReference>
<feature type="region of interest" description="Disordered" evidence="11">
    <location>
        <begin position="1"/>
        <end position="67"/>
    </location>
</feature>
<feature type="region of interest" description="Disordered" evidence="11">
    <location>
        <begin position="332"/>
        <end position="399"/>
    </location>
</feature>
<dbReference type="InterPro" id="IPR033351">
    <property type="entry name" value="POC5"/>
</dbReference>
<accession>A0AAE0FI89</accession>
<dbReference type="GO" id="GO:0005814">
    <property type="term" value="C:centriole"/>
    <property type="evidence" value="ECO:0007669"/>
    <property type="project" value="UniProtKB-SubCell"/>
</dbReference>
<evidence type="ECO:0000313" key="13">
    <source>
        <dbReference type="Proteomes" id="UP001190700"/>
    </source>
</evidence>
<evidence type="ECO:0000256" key="7">
    <source>
        <dbReference type="ARBA" id="ARBA00023212"/>
    </source>
</evidence>
<evidence type="ECO:0000256" key="5">
    <source>
        <dbReference type="ARBA" id="ARBA00022737"/>
    </source>
</evidence>
<comment type="subcellular location">
    <subcellularLocation>
        <location evidence="1">Cytoplasm</location>
        <location evidence="1">Cytoskeleton</location>
        <location evidence="1">Microtubule organizing center</location>
        <location evidence="1">Centrosome</location>
        <location evidence="1">Centriole</location>
    </subcellularLocation>
</comment>
<keyword evidence="7" id="KW-0206">Cytoskeleton</keyword>
<dbReference type="Proteomes" id="UP001190700">
    <property type="component" value="Unassembled WGS sequence"/>
</dbReference>
<evidence type="ECO:0000256" key="1">
    <source>
        <dbReference type="ARBA" id="ARBA00004114"/>
    </source>
</evidence>
<gene>
    <name evidence="12" type="ORF">CYMTET_30930</name>
</gene>
<keyword evidence="5" id="KW-0677">Repeat</keyword>
<comment type="similarity">
    <text evidence="2">Belongs to the POC5 family.</text>
</comment>
<feature type="compositionally biased region" description="Pro residues" evidence="11">
    <location>
        <begin position="338"/>
        <end position="358"/>
    </location>
</feature>
<keyword evidence="13" id="KW-1185">Reference proteome</keyword>
<dbReference type="PANTHER" id="PTHR28618">
    <property type="entry name" value="CENTROSOMAL PROTEIN POC5"/>
    <property type="match status" value="1"/>
</dbReference>
<evidence type="ECO:0000313" key="12">
    <source>
        <dbReference type="EMBL" id="KAK3260099.1"/>
    </source>
</evidence>
<protein>
    <recommendedName>
        <fullName evidence="3">Centrosomal protein POC5</fullName>
    </recommendedName>
    <alternativeName>
        <fullName evidence="9">Protein of centriole 5</fullName>
    </alternativeName>
</protein>
<organism evidence="12 13">
    <name type="scientific">Cymbomonas tetramitiformis</name>
    <dbReference type="NCBI Taxonomy" id="36881"/>
    <lineage>
        <taxon>Eukaryota</taxon>
        <taxon>Viridiplantae</taxon>
        <taxon>Chlorophyta</taxon>
        <taxon>Pyramimonadophyceae</taxon>
        <taxon>Pyramimonadales</taxon>
        <taxon>Pyramimonadaceae</taxon>
        <taxon>Cymbomonas</taxon>
    </lineage>
</organism>
<name>A0AAE0FI89_9CHLO</name>
<evidence type="ECO:0000256" key="8">
    <source>
        <dbReference type="ARBA" id="ARBA00023306"/>
    </source>
</evidence>
<evidence type="ECO:0000256" key="4">
    <source>
        <dbReference type="ARBA" id="ARBA00022490"/>
    </source>
</evidence>
<keyword evidence="6" id="KW-0175">Coiled coil</keyword>
<dbReference type="EMBL" id="LGRX02018177">
    <property type="protein sequence ID" value="KAK3260099.1"/>
    <property type="molecule type" value="Genomic_DNA"/>
</dbReference>
<sequence>MEGADFKVAESEVSNSGEYQERLRESAETQGTPTRASSRDVAFRPASAVPSPLSEARGNDTSTDDHSEVSDATYLLNAMREIPSSPVHPPAPAELNMSSMAGAPSVADIDIDTLSYEIEDHCRGLKKTIVERFLEMKKKLILHQRGSLEAERNHGLARVAHKQEEIEMLKDQLLQHKKRLGTCGVQLERSCALLAKRADLIADWKIGSASWFAWKVAVKKGKRAKHLVRTLVPMHYATALQKSVFDCWRDASRELWRTNTAAKHKMALTDTELAQRKHYEGIIATLQSELAEARGGLEYEERTRAALEENMKQAFMRGVCALNIEAMSVIKRTGGGPAGPPGPPGFPTGGGPPAPSPMDPEDTGPGGFEQAQDGYRGAHDAGFVSGREDFDGRVNEHGYHPPAAHLSAMAQGEKTTDLKFRSPTLECLELKGNT</sequence>
<keyword evidence="4" id="KW-0963">Cytoplasm</keyword>
<evidence type="ECO:0000256" key="3">
    <source>
        <dbReference type="ARBA" id="ARBA00014910"/>
    </source>
</evidence>
<evidence type="ECO:0000256" key="10">
    <source>
        <dbReference type="ARBA" id="ARBA00049959"/>
    </source>
</evidence>
<reference evidence="12 13" key="1">
    <citation type="journal article" date="2015" name="Genome Biol. Evol.">
        <title>Comparative Genomics of a Bacterivorous Green Alga Reveals Evolutionary Causalities and Consequences of Phago-Mixotrophic Mode of Nutrition.</title>
        <authorList>
            <person name="Burns J.A."/>
            <person name="Paasch A."/>
            <person name="Narechania A."/>
            <person name="Kim E."/>
        </authorList>
    </citation>
    <scope>NUCLEOTIDE SEQUENCE [LARGE SCALE GENOMIC DNA]</scope>
    <source>
        <strain evidence="12 13">PLY_AMNH</strain>
    </source>
</reference>
<dbReference type="AlphaFoldDB" id="A0AAE0FI89"/>
<evidence type="ECO:0000256" key="6">
    <source>
        <dbReference type="ARBA" id="ARBA00023054"/>
    </source>
</evidence>
<evidence type="ECO:0000256" key="9">
    <source>
        <dbReference type="ARBA" id="ARBA00031694"/>
    </source>
</evidence>
<comment type="function">
    <text evidence="10">Essential for the assembly of the distal half of centrioles, required for centriole elongation. Acts as a negative regulator of centriole elongation.</text>
</comment>
<evidence type="ECO:0000256" key="2">
    <source>
        <dbReference type="ARBA" id="ARBA00010411"/>
    </source>
</evidence>
<comment type="caution">
    <text evidence="12">The sequence shown here is derived from an EMBL/GenBank/DDBJ whole genome shotgun (WGS) entry which is preliminary data.</text>
</comment>
<evidence type="ECO:0000256" key="11">
    <source>
        <dbReference type="SAM" id="MobiDB-lite"/>
    </source>
</evidence>
<feature type="compositionally biased region" description="Basic and acidic residues" evidence="11">
    <location>
        <begin position="386"/>
        <end position="399"/>
    </location>
</feature>